<evidence type="ECO:0000313" key="1">
    <source>
        <dbReference type="EMBL" id="OAI29437.1"/>
    </source>
</evidence>
<proteinExistence type="predicted"/>
<sequence length="139" mass="16910">MKYPLLRLNKFHIRKFQSENELKLMSQKYFDEENFKVDTFFIDYSGFRYALIDVRKERNSLNPFRWFRSSPAIVVDIIVSQPVQLSLDNMKKTIFELVVKNEWHRQGYQNESEFHNMIYAAKSYREIIDMISFYGKWQG</sequence>
<name>A0A291IN07_9GAMM</name>
<dbReference type="RefSeq" id="WP_064024752.1">
    <property type="nucleotide sequence ID" value="NZ_CP023669.1"/>
</dbReference>
<accession>A0A291IN07</accession>
<reference evidence="1 2" key="1">
    <citation type="submission" date="2016-03" db="EMBL/GenBank/DDBJ databases">
        <authorList>
            <person name="Heylen K."/>
            <person name="De Vos P."/>
            <person name="Vekeman B."/>
        </authorList>
    </citation>
    <scope>NUCLEOTIDE SEQUENCE [LARGE SCALE GENOMIC DNA]</scope>
    <source>
        <strain evidence="1 2">R-49807</strain>
    </source>
</reference>
<evidence type="ECO:0000313" key="2">
    <source>
        <dbReference type="Proteomes" id="UP000077734"/>
    </source>
</evidence>
<organism evidence="1 2">
    <name type="scientific">Methylomonas koyamae</name>
    <dbReference type="NCBI Taxonomy" id="702114"/>
    <lineage>
        <taxon>Bacteria</taxon>
        <taxon>Pseudomonadati</taxon>
        <taxon>Pseudomonadota</taxon>
        <taxon>Gammaproteobacteria</taxon>
        <taxon>Methylococcales</taxon>
        <taxon>Methylococcaceae</taxon>
        <taxon>Methylomonas</taxon>
    </lineage>
</organism>
<comment type="caution">
    <text evidence="1">The sequence shown here is derived from an EMBL/GenBank/DDBJ whole genome shotgun (WGS) entry which is preliminary data.</text>
</comment>
<dbReference type="KEGG" id="mko:MKLM6_3447"/>
<protein>
    <submittedName>
        <fullName evidence="1">Uncharacterized protein</fullName>
    </submittedName>
</protein>
<gene>
    <name evidence="1" type="ORF">A1356_23215</name>
</gene>
<keyword evidence="2" id="KW-1185">Reference proteome</keyword>
<dbReference type="EMBL" id="LUUL01000042">
    <property type="protein sequence ID" value="OAI29437.1"/>
    <property type="molecule type" value="Genomic_DNA"/>
</dbReference>
<dbReference type="AlphaFoldDB" id="A0A291IN07"/>
<dbReference type="Proteomes" id="UP000077734">
    <property type="component" value="Unassembled WGS sequence"/>
</dbReference>